<dbReference type="AlphaFoldDB" id="A0A183B9V1"/>
<reference evidence="4" key="1">
    <citation type="submission" date="2016-06" db="UniProtKB">
        <authorList>
            <consortium name="WormBaseParasite"/>
        </authorList>
    </citation>
    <scope>IDENTIFICATION</scope>
</reference>
<evidence type="ECO:0000256" key="1">
    <source>
        <dbReference type="SAM" id="MobiDB-lite"/>
    </source>
</evidence>
<evidence type="ECO:0000313" key="2">
    <source>
        <dbReference type="EMBL" id="VDP93259.1"/>
    </source>
</evidence>
<dbReference type="WBParaSite" id="ECPE_0001602601-mRNA-1">
    <property type="protein sequence ID" value="ECPE_0001602601-mRNA-1"/>
    <property type="gene ID" value="ECPE_0001602601"/>
</dbReference>
<keyword evidence="3" id="KW-1185">Reference proteome</keyword>
<name>A0A183B9V1_9TREM</name>
<dbReference type="EMBL" id="UZAN01062535">
    <property type="protein sequence ID" value="VDP93259.1"/>
    <property type="molecule type" value="Genomic_DNA"/>
</dbReference>
<reference evidence="2 3" key="2">
    <citation type="submission" date="2018-11" db="EMBL/GenBank/DDBJ databases">
        <authorList>
            <consortium name="Pathogen Informatics"/>
        </authorList>
    </citation>
    <scope>NUCLEOTIDE SEQUENCE [LARGE SCALE GENOMIC DNA]</scope>
    <source>
        <strain evidence="2 3">Egypt</strain>
    </source>
</reference>
<gene>
    <name evidence="2" type="ORF">ECPE_LOCUS15987</name>
</gene>
<accession>A0A183B9V1</accession>
<feature type="region of interest" description="Disordered" evidence="1">
    <location>
        <begin position="80"/>
        <end position="103"/>
    </location>
</feature>
<sequence>MDEPENVALMTSLMPDTVEENNIPAVELELTQDEPELNYRPKFPLPDDINQLSREQTVCQYCGVSYLVLSEIKQLESRLERQSEELSHALSEMQAKEDGLAQTVQQNEEFRRQLEQFQTGTAL</sequence>
<dbReference type="OrthoDB" id="10256467at2759"/>
<organism evidence="4">
    <name type="scientific">Echinostoma caproni</name>
    <dbReference type="NCBI Taxonomy" id="27848"/>
    <lineage>
        <taxon>Eukaryota</taxon>
        <taxon>Metazoa</taxon>
        <taxon>Spiralia</taxon>
        <taxon>Lophotrochozoa</taxon>
        <taxon>Platyhelminthes</taxon>
        <taxon>Trematoda</taxon>
        <taxon>Digenea</taxon>
        <taxon>Plagiorchiida</taxon>
        <taxon>Echinostomata</taxon>
        <taxon>Echinostomatoidea</taxon>
        <taxon>Echinostomatidae</taxon>
        <taxon>Echinostoma</taxon>
    </lineage>
</organism>
<evidence type="ECO:0000313" key="4">
    <source>
        <dbReference type="WBParaSite" id="ECPE_0001602601-mRNA-1"/>
    </source>
</evidence>
<proteinExistence type="predicted"/>
<protein>
    <submittedName>
        <fullName evidence="4">Beclin-1</fullName>
    </submittedName>
</protein>
<dbReference type="Proteomes" id="UP000272942">
    <property type="component" value="Unassembled WGS sequence"/>
</dbReference>
<evidence type="ECO:0000313" key="3">
    <source>
        <dbReference type="Proteomes" id="UP000272942"/>
    </source>
</evidence>